<dbReference type="Proteomes" id="UP000481030">
    <property type="component" value="Unassembled WGS sequence"/>
</dbReference>
<dbReference type="InterPro" id="IPR025736">
    <property type="entry name" value="PucR_C-HTH_dom"/>
</dbReference>
<dbReference type="InterPro" id="IPR051448">
    <property type="entry name" value="CdaR-like_regulators"/>
</dbReference>
<evidence type="ECO:0000259" key="3">
    <source>
        <dbReference type="Pfam" id="PF13556"/>
    </source>
</evidence>
<dbReference type="InterPro" id="IPR012914">
    <property type="entry name" value="PucR_dom"/>
</dbReference>
<dbReference type="PANTHER" id="PTHR33744">
    <property type="entry name" value="CARBOHYDRATE DIACID REGULATOR"/>
    <property type="match status" value="1"/>
</dbReference>
<dbReference type="PANTHER" id="PTHR33744:SF1">
    <property type="entry name" value="DNA-BINDING TRANSCRIPTIONAL ACTIVATOR ADER"/>
    <property type="match status" value="1"/>
</dbReference>
<evidence type="ECO:0000313" key="5">
    <source>
        <dbReference type="EMBL" id="KAB2337258.1"/>
    </source>
</evidence>
<name>A0A6L3V8N6_9BACI</name>
<accession>A0A6L3V8N6</accession>
<organism evidence="5 6">
    <name type="scientific">Cytobacillus depressus</name>
    <dbReference type="NCBI Taxonomy" id="1602942"/>
    <lineage>
        <taxon>Bacteria</taxon>
        <taxon>Bacillati</taxon>
        <taxon>Bacillota</taxon>
        <taxon>Bacilli</taxon>
        <taxon>Bacillales</taxon>
        <taxon>Bacillaceae</taxon>
        <taxon>Cytobacillus</taxon>
    </lineage>
</organism>
<reference evidence="5 6" key="1">
    <citation type="journal article" date="2016" name="Antonie Van Leeuwenhoek">
        <title>Bacillus depressus sp. nov., isolated from soil of a sunflower field.</title>
        <authorList>
            <person name="Wei X."/>
            <person name="Xin D."/>
            <person name="Xin Y."/>
            <person name="Zhang H."/>
            <person name="Wang T."/>
            <person name="Zhang J."/>
        </authorList>
    </citation>
    <scope>NUCLEOTIDE SEQUENCE [LARGE SCALE GENOMIC DNA]</scope>
    <source>
        <strain evidence="5 6">BZ1</strain>
    </source>
</reference>
<dbReference type="Pfam" id="PF17853">
    <property type="entry name" value="GGDEF_2"/>
    <property type="match status" value="1"/>
</dbReference>
<dbReference type="Pfam" id="PF07905">
    <property type="entry name" value="PucR"/>
    <property type="match status" value="1"/>
</dbReference>
<comment type="similarity">
    <text evidence="1">Belongs to the CdaR family.</text>
</comment>
<feature type="domain" description="PucR C-terminal helix-turn-helix" evidence="3">
    <location>
        <begin position="488"/>
        <end position="546"/>
    </location>
</feature>
<gene>
    <name evidence="5" type="ORF">F7731_06475</name>
</gene>
<dbReference type="Gene3D" id="1.10.10.2840">
    <property type="entry name" value="PucR C-terminal helix-turn-helix domain"/>
    <property type="match status" value="1"/>
</dbReference>
<keyword evidence="6" id="KW-1185">Reference proteome</keyword>
<feature type="domain" description="CdaR GGDEF-like" evidence="4">
    <location>
        <begin position="301"/>
        <end position="435"/>
    </location>
</feature>
<proteinExistence type="inferred from homology"/>
<evidence type="ECO:0000259" key="2">
    <source>
        <dbReference type="Pfam" id="PF07905"/>
    </source>
</evidence>
<dbReference type="Pfam" id="PF13556">
    <property type="entry name" value="HTH_30"/>
    <property type="match status" value="1"/>
</dbReference>
<protein>
    <submittedName>
        <fullName evidence="5">PucR family transcriptional regulator</fullName>
    </submittedName>
</protein>
<evidence type="ECO:0000313" key="6">
    <source>
        <dbReference type="Proteomes" id="UP000481030"/>
    </source>
</evidence>
<dbReference type="OrthoDB" id="142218at2"/>
<dbReference type="EMBL" id="WBOS01000002">
    <property type="protein sequence ID" value="KAB2337258.1"/>
    <property type="molecule type" value="Genomic_DNA"/>
</dbReference>
<feature type="domain" description="Purine catabolism PurC-like" evidence="2">
    <location>
        <begin position="10"/>
        <end position="128"/>
    </location>
</feature>
<dbReference type="RefSeq" id="WP_151533949.1">
    <property type="nucleotide sequence ID" value="NZ_WBOS01000002.1"/>
</dbReference>
<comment type="caution">
    <text evidence="5">The sequence shown here is derived from an EMBL/GenBank/DDBJ whole genome shotgun (WGS) entry which is preliminary data.</text>
</comment>
<dbReference type="InterPro" id="IPR041522">
    <property type="entry name" value="CdaR_GGDEF"/>
</dbReference>
<sequence>MELKEFKVNDLLNIPSLKDAVVLGGHRFLKNNIKGITIMEAPDIVQWIKGGEVILSSLYSIRFFNEKEQAEFLGRLAEKEVSALVIKKLDVEISSSFIRAAEKVGLPIIQLPKEIPFVDVMYPVMDKLFDKQVKKLQYYQEIHDRFTDLSLADKGPEEIILTLEKLIGNPVALFDRNFHCIFSTEPYLATFEIVEKVHFFEQNAGIKFPHYRQIVKYPELENIKSHQIVVPVETLNHVKTYLLIGEMNKSLEELDLIAVENAATSLSLELVKQFAVAEVEKKFKNDLVDELISGKIQSLQSMYEKANLIGWDFEGSFVAVVFKINTEEKVKIKENKRGISDRNHSLVYEAVHHYLPNGIITNKSNLVIVLWKVDDNDKNNDFAWVTRIKETSMEIKEFIKKHNKDIVVQVGIGNIAKTVIDIQKSYKEASDALELGETINGNESITAYSELGIFRLLCHFKDPAELIQFIPLSLKKLLDYKQANQTDLLKTLQTFLDCQQNAAKTAKELYIHNKTVVYRLDRIKEITGMNFDEAEEMLSVQVGLKIINLLQREYQAD</sequence>
<dbReference type="InterPro" id="IPR042070">
    <property type="entry name" value="PucR_C-HTH_sf"/>
</dbReference>
<dbReference type="AlphaFoldDB" id="A0A6L3V8N6"/>
<evidence type="ECO:0000259" key="4">
    <source>
        <dbReference type="Pfam" id="PF17853"/>
    </source>
</evidence>
<evidence type="ECO:0000256" key="1">
    <source>
        <dbReference type="ARBA" id="ARBA00006754"/>
    </source>
</evidence>